<comment type="cofactor">
    <cofactor evidence="1">
        <name>thiamine diphosphate</name>
        <dbReference type="ChEBI" id="CHEBI:58937"/>
    </cofactor>
</comment>
<evidence type="ECO:0000259" key="4">
    <source>
        <dbReference type="SMART" id="SM00861"/>
    </source>
</evidence>
<dbReference type="SMART" id="SM00861">
    <property type="entry name" value="Transket_pyr"/>
    <property type="match status" value="1"/>
</dbReference>
<dbReference type="Proteomes" id="UP000327236">
    <property type="component" value="Unassembled WGS sequence"/>
</dbReference>
<dbReference type="InterPro" id="IPR029061">
    <property type="entry name" value="THDP-binding"/>
</dbReference>
<dbReference type="EMBL" id="VYWW01000044">
    <property type="protein sequence ID" value="KAA9320557.1"/>
    <property type="molecule type" value="Genomic_DNA"/>
</dbReference>
<accession>A0A5N1I9C9</accession>
<organism evidence="5 7">
    <name type="scientific">Lactobacillus jensenii</name>
    <dbReference type="NCBI Taxonomy" id="109790"/>
    <lineage>
        <taxon>Bacteria</taxon>
        <taxon>Bacillati</taxon>
        <taxon>Bacillota</taxon>
        <taxon>Bacilli</taxon>
        <taxon>Lactobacillales</taxon>
        <taxon>Lactobacillaceae</taxon>
        <taxon>Lactobacillus</taxon>
    </lineage>
</organism>
<evidence type="ECO:0000256" key="1">
    <source>
        <dbReference type="ARBA" id="ARBA00001964"/>
    </source>
</evidence>
<dbReference type="KEGG" id="lje:BUE77_04015"/>
<reference evidence="5 7" key="1">
    <citation type="submission" date="2019-09" db="EMBL/GenBank/DDBJ databases">
        <title>Draft genome sequence assemblies of isolates from the urinary tract.</title>
        <authorList>
            <person name="Mores C.R."/>
            <person name="Putonti C."/>
            <person name="Wolfe A.J."/>
        </authorList>
    </citation>
    <scope>NUCLEOTIDE SEQUENCE [LARGE SCALE GENOMIC DNA]</scope>
    <source>
        <strain evidence="5 7">UMB246</strain>
    </source>
</reference>
<evidence type="ECO:0000313" key="8">
    <source>
        <dbReference type="Proteomes" id="UP001385848"/>
    </source>
</evidence>
<dbReference type="InterPro" id="IPR051157">
    <property type="entry name" value="PDH/Transketolase"/>
</dbReference>
<dbReference type="RefSeq" id="WP_006584862.1">
    <property type="nucleotide sequence ID" value="NZ_CATOUV010000001.1"/>
</dbReference>
<name>A0A5N1I9C9_LACJE</name>
<evidence type="ECO:0000313" key="7">
    <source>
        <dbReference type="Proteomes" id="UP000327236"/>
    </source>
</evidence>
<evidence type="ECO:0000313" key="6">
    <source>
        <dbReference type="EMBL" id="MEL0564710.1"/>
    </source>
</evidence>
<dbReference type="Gene3D" id="3.40.50.970">
    <property type="match status" value="1"/>
</dbReference>
<dbReference type="Pfam" id="PF02780">
    <property type="entry name" value="Transketolase_C"/>
    <property type="match status" value="1"/>
</dbReference>
<dbReference type="InterPro" id="IPR009014">
    <property type="entry name" value="Transketo_C/PFOR_II"/>
</dbReference>
<feature type="domain" description="Transketolase-like pyrimidine-binding" evidence="4">
    <location>
        <begin position="8"/>
        <end position="174"/>
    </location>
</feature>
<comment type="similarity">
    <text evidence="2">Belongs to the transketolase family.</text>
</comment>
<dbReference type="PANTHER" id="PTHR43825">
    <property type="entry name" value="PYRUVATE DEHYDROGENASE E1 COMPONENT"/>
    <property type="match status" value="1"/>
</dbReference>
<proteinExistence type="inferred from homology"/>
<comment type="caution">
    <text evidence="5">The sequence shown here is derived from an EMBL/GenBank/DDBJ whole genome shotgun (WGS) entry which is preliminary data.</text>
</comment>
<dbReference type="FunFam" id="3.40.50.970:FF:000129">
    <property type="entry name" value="Transketolase"/>
    <property type="match status" value="1"/>
</dbReference>
<dbReference type="OrthoDB" id="9803371at2"/>
<evidence type="ECO:0000313" key="5">
    <source>
        <dbReference type="EMBL" id="KAA9320557.1"/>
    </source>
</evidence>
<keyword evidence="8" id="KW-1185">Reference proteome</keyword>
<dbReference type="EMBL" id="JBBVUL010000003">
    <property type="protein sequence ID" value="MEL0564710.1"/>
    <property type="molecule type" value="Genomic_DNA"/>
</dbReference>
<reference evidence="6 8" key="2">
    <citation type="submission" date="2024-04" db="EMBL/GenBank/DDBJ databases">
        <title>Three lactobacilli isolated from voided urine samples from females with type 2 diabetes.</title>
        <authorList>
            <person name="Kula A."/>
            <person name="Stegman N."/>
            <person name="Putonti C."/>
        </authorList>
    </citation>
    <scope>NUCLEOTIDE SEQUENCE [LARGE SCALE GENOMIC DNA]</scope>
    <source>
        <strain evidence="6 8">1855</strain>
    </source>
</reference>
<dbReference type="Gene3D" id="3.40.50.920">
    <property type="match status" value="1"/>
</dbReference>
<dbReference type="InterPro" id="IPR033248">
    <property type="entry name" value="Transketolase_C"/>
</dbReference>
<dbReference type="SUPFAM" id="SSF52518">
    <property type="entry name" value="Thiamin diphosphate-binding fold (THDP-binding)"/>
    <property type="match status" value="1"/>
</dbReference>
<dbReference type="Proteomes" id="UP001385848">
    <property type="component" value="Unassembled WGS sequence"/>
</dbReference>
<sequence length="314" mass="34471">MNKIDEKLTANQAIANCLDEETKNDPNLLVVTCDSRGSAGLVPFTNKYPDRTVEMGIAEQNAVTVAAGLAHEGKHPFVFSPAAFLAMRSIEQVKVDVAFNKNNVKLIGISGGNSYTWLGTTHHSLNDVAITRAIPDLEIYQPCDKYQVRALFKYLVKSDKPAYVRIGKRKLDNVYHEDFEFKPGKAKVIRSGKDICLISTGETLYFALQAANNLAKQGIDAEVVDLGSIKPLDTEMLGKLAQEFDQIATVEEHDVINGIGSAVATEVAKYAHAKLTILGFPDEPAIQGTQDEVFHYYGLDAEGIEKSIRKVLNK</sequence>
<dbReference type="Pfam" id="PF02779">
    <property type="entry name" value="Transket_pyr"/>
    <property type="match status" value="1"/>
</dbReference>
<evidence type="ECO:0000256" key="2">
    <source>
        <dbReference type="ARBA" id="ARBA00007131"/>
    </source>
</evidence>
<dbReference type="PANTHER" id="PTHR43825:SF1">
    <property type="entry name" value="TRANSKETOLASE-LIKE PYRIMIDINE-BINDING DOMAIN-CONTAINING PROTEIN"/>
    <property type="match status" value="1"/>
</dbReference>
<gene>
    <name evidence="6" type="ORF">AAC431_02055</name>
    <name evidence="5" type="ORF">F6H94_07780</name>
</gene>
<protein>
    <submittedName>
        <fullName evidence="6">Transketolase C-terminal domain-containing protein</fullName>
    </submittedName>
    <submittedName>
        <fullName evidence="5">Transketolase family protein</fullName>
    </submittedName>
</protein>
<dbReference type="GeneID" id="31742872"/>
<dbReference type="CDD" id="cd07033">
    <property type="entry name" value="TPP_PYR_DXS_TK_like"/>
    <property type="match status" value="1"/>
</dbReference>
<dbReference type="SUPFAM" id="SSF52922">
    <property type="entry name" value="TK C-terminal domain-like"/>
    <property type="match status" value="1"/>
</dbReference>
<dbReference type="AlphaFoldDB" id="A0A5N1I9C9"/>
<keyword evidence="3" id="KW-0786">Thiamine pyrophosphate</keyword>
<evidence type="ECO:0000256" key="3">
    <source>
        <dbReference type="ARBA" id="ARBA00023052"/>
    </source>
</evidence>
<dbReference type="InterPro" id="IPR005475">
    <property type="entry name" value="Transketolase-like_Pyr-bd"/>
</dbReference>